<name>A0AA88HUV9_ARTSF</name>
<accession>A0AA88HUV9</accession>
<dbReference type="Proteomes" id="UP001187531">
    <property type="component" value="Unassembled WGS sequence"/>
</dbReference>
<reference evidence="1" key="1">
    <citation type="submission" date="2023-07" db="EMBL/GenBank/DDBJ databases">
        <title>Chromosome-level genome assembly of Artemia franciscana.</title>
        <authorList>
            <person name="Jo E."/>
        </authorList>
    </citation>
    <scope>NUCLEOTIDE SEQUENCE</scope>
    <source>
        <tissue evidence="1">Whole body</tissue>
    </source>
</reference>
<protein>
    <submittedName>
        <fullName evidence="1">Uncharacterized protein</fullName>
    </submittedName>
</protein>
<proteinExistence type="predicted"/>
<gene>
    <name evidence="1" type="ORF">QYM36_011285</name>
</gene>
<evidence type="ECO:0000313" key="2">
    <source>
        <dbReference type="Proteomes" id="UP001187531"/>
    </source>
</evidence>
<keyword evidence="2" id="KW-1185">Reference proteome</keyword>
<dbReference type="EMBL" id="JAVRJZ010000015">
    <property type="protein sequence ID" value="KAK2712546.1"/>
    <property type="molecule type" value="Genomic_DNA"/>
</dbReference>
<evidence type="ECO:0000313" key="1">
    <source>
        <dbReference type="EMBL" id="KAK2712546.1"/>
    </source>
</evidence>
<sequence length="81" mass="9224">MSRHLIANYKDNLAPDIKDNLKRFWRYTSAKDKSGQTKPFLLNPEGEKLKNPEDIANLMNSTFASAFSEDTLNKPPDLTPN</sequence>
<comment type="caution">
    <text evidence="1">The sequence shown here is derived from an EMBL/GenBank/DDBJ whole genome shotgun (WGS) entry which is preliminary data.</text>
</comment>
<dbReference type="AlphaFoldDB" id="A0AA88HUV9"/>
<organism evidence="1 2">
    <name type="scientific">Artemia franciscana</name>
    <name type="common">Brine shrimp</name>
    <name type="synonym">Artemia sanfranciscana</name>
    <dbReference type="NCBI Taxonomy" id="6661"/>
    <lineage>
        <taxon>Eukaryota</taxon>
        <taxon>Metazoa</taxon>
        <taxon>Ecdysozoa</taxon>
        <taxon>Arthropoda</taxon>
        <taxon>Crustacea</taxon>
        <taxon>Branchiopoda</taxon>
        <taxon>Anostraca</taxon>
        <taxon>Artemiidae</taxon>
        <taxon>Artemia</taxon>
    </lineage>
</organism>